<name>A0ABS4V212_9ACTN</name>
<dbReference type="Proteomes" id="UP001519311">
    <property type="component" value="Unassembled WGS sequence"/>
</dbReference>
<comment type="caution">
    <text evidence="1">The sequence shown here is derived from an EMBL/GenBank/DDBJ whole genome shotgun (WGS) entry which is preliminary data.</text>
</comment>
<dbReference type="EMBL" id="JAGINS010000001">
    <property type="protein sequence ID" value="MBP2357952.1"/>
    <property type="molecule type" value="Genomic_DNA"/>
</dbReference>
<sequence>MAFASNDTVKAMKCIRPLVLITDITLAENRFPVSAGDRRPPLLTPGTAGDLLQADADLVAEENLGVLRLPPLARIACPVSDRTSGPGPDPRETEAIPGEILIAHCRDALAYATSLRYRYLAGVH</sequence>
<keyword evidence="2" id="KW-1185">Reference proteome</keyword>
<evidence type="ECO:0000313" key="2">
    <source>
        <dbReference type="Proteomes" id="UP001519311"/>
    </source>
</evidence>
<gene>
    <name evidence="1" type="ORF">JOF59_000352</name>
</gene>
<evidence type="ECO:0000313" key="1">
    <source>
        <dbReference type="EMBL" id="MBP2357952.1"/>
    </source>
</evidence>
<proteinExistence type="predicted"/>
<reference evidence="1 2" key="1">
    <citation type="submission" date="2021-03" db="EMBL/GenBank/DDBJ databases">
        <title>Sequencing the genomes of 1000 actinobacteria strains.</title>
        <authorList>
            <person name="Klenk H.-P."/>
        </authorList>
    </citation>
    <scope>NUCLEOTIDE SEQUENCE [LARGE SCALE GENOMIC DNA]</scope>
    <source>
        <strain evidence="1 2">DSM 40843</strain>
    </source>
</reference>
<protein>
    <submittedName>
        <fullName evidence="1">Uncharacterized protein</fullName>
    </submittedName>
</protein>
<organism evidence="1 2">
    <name type="scientific">Streptomyces clavifer</name>
    <dbReference type="NCBI Taxonomy" id="68188"/>
    <lineage>
        <taxon>Bacteria</taxon>
        <taxon>Bacillati</taxon>
        <taxon>Actinomycetota</taxon>
        <taxon>Actinomycetes</taxon>
        <taxon>Kitasatosporales</taxon>
        <taxon>Streptomycetaceae</taxon>
        <taxon>Streptomyces</taxon>
    </lineage>
</organism>
<accession>A0ABS4V212</accession>